<feature type="domain" description="Tryptophan synthase beta chain-like PALP" evidence="1">
    <location>
        <begin position="88"/>
        <end position="164"/>
    </location>
</feature>
<dbReference type="EMBL" id="JANQDX010000011">
    <property type="protein sequence ID" value="KAL0916140.1"/>
    <property type="molecule type" value="Genomic_DNA"/>
</dbReference>
<sequence length="189" mass="21250">MLRRYVGGQRPLTGFERCREMFTCPMKSHSLQYYSLFSFRLCWSLARGIELDLFVQLMRRTPHLKLRNCAIEARLKIHEIIGVEPSETSIISGDNPGYIPSILDVKLIDEVIKISTAEAVEVARTLALKEGLLVGISSGAAAAAAIHVARRSENAGKLIAVIFPSFGERYISTVLFHPTHEEVRKLRKR</sequence>
<dbReference type="SUPFAM" id="SSF53686">
    <property type="entry name" value="Tryptophan synthase beta subunit-like PLP-dependent enzymes"/>
    <property type="match status" value="1"/>
</dbReference>
<dbReference type="AlphaFoldDB" id="A0ABD0UU92"/>
<dbReference type="InterPro" id="IPR001926">
    <property type="entry name" value="TrpB-like_PALP"/>
</dbReference>
<protein>
    <recommendedName>
        <fullName evidence="1">Tryptophan synthase beta chain-like PALP domain-containing protein</fullName>
    </recommendedName>
</protein>
<dbReference type="Pfam" id="PF00291">
    <property type="entry name" value="PALP"/>
    <property type="match status" value="1"/>
</dbReference>
<gene>
    <name evidence="2" type="ORF">M5K25_013628</name>
</gene>
<evidence type="ECO:0000259" key="1">
    <source>
        <dbReference type="Pfam" id="PF00291"/>
    </source>
</evidence>
<organism evidence="2 3">
    <name type="scientific">Dendrobium thyrsiflorum</name>
    <name type="common">Pinecone-like raceme dendrobium</name>
    <name type="synonym">Orchid</name>
    <dbReference type="NCBI Taxonomy" id="117978"/>
    <lineage>
        <taxon>Eukaryota</taxon>
        <taxon>Viridiplantae</taxon>
        <taxon>Streptophyta</taxon>
        <taxon>Embryophyta</taxon>
        <taxon>Tracheophyta</taxon>
        <taxon>Spermatophyta</taxon>
        <taxon>Magnoliopsida</taxon>
        <taxon>Liliopsida</taxon>
        <taxon>Asparagales</taxon>
        <taxon>Orchidaceae</taxon>
        <taxon>Epidendroideae</taxon>
        <taxon>Malaxideae</taxon>
        <taxon>Dendrobiinae</taxon>
        <taxon>Dendrobium</taxon>
    </lineage>
</organism>
<proteinExistence type="predicted"/>
<comment type="caution">
    <text evidence="2">The sequence shown here is derived from an EMBL/GenBank/DDBJ whole genome shotgun (WGS) entry which is preliminary data.</text>
</comment>
<dbReference type="Proteomes" id="UP001552299">
    <property type="component" value="Unassembled WGS sequence"/>
</dbReference>
<dbReference type="InterPro" id="IPR036052">
    <property type="entry name" value="TrpB-like_PALP_sf"/>
</dbReference>
<dbReference type="Gene3D" id="3.40.50.1100">
    <property type="match status" value="1"/>
</dbReference>
<accession>A0ABD0UU92</accession>
<name>A0ABD0UU92_DENTH</name>
<reference evidence="2 3" key="1">
    <citation type="journal article" date="2024" name="Plant Biotechnol. J.">
        <title>Dendrobium thyrsiflorum genome and its molecular insights into genes involved in important horticultural traits.</title>
        <authorList>
            <person name="Chen B."/>
            <person name="Wang J.Y."/>
            <person name="Zheng P.J."/>
            <person name="Li K.L."/>
            <person name="Liang Y.M."/>
            <person name="Chen X.F."/>
            <person name="Zhang C."/>
            <person name="Zhao X."/>
            <person name="He X."/>
            <person name="Zhang G.Q."/>
            <person name="Liu Z.J."/>
            <person name="Xu Q."/>
        </authorList>
    </citation>
    <scope>NUCLEOTIDE SEQUENCE [LARGE SCALE GENOMIC DNA]</scope>
    <source>
        <strain evidence="2">GZMU011</strain>
    </source>
</reference>
<dbReference type="InterPro" id="IPR050214">
    <property type="entry name" value="Cys_Synth/Cystath_Beta-Synth"/>
</dbReference>
<evidence type="ECO:0000313" key="3">
    <source>
        <dbReference type="Proteomes" id="UP001552299"/>
    </source>
</evidence>
<dbReference type="PANTHER" id="PTHR10314">
    <property type="entry name" value="CYSTATHIONINE BETA-SYNTHASE"/>
    <property type="match status" value="1"/>
</dbReference>
<evidence type="ECO:0000313" key="2">
    <source>
        <dbReference type="EMBL" id="KAL0916140.1"/>
    </source>
</evidence>
<keyword evidence="3" id="KW-1185">Reference proteome</keyword>